<sequence length="250" mass="29032">MQYAPMGSLRKNLHEIAQMKWEKKLELISYIALELHKIHSNNIIHCDLHSGNIFQNDLYNAYIGDLGFAKSINKILDKESKGIYGALPYIAPEVLQGKSFTKASDIYSFGMIMWEISSGYLVFSDYKDNDISFATEICLNELRPKILKGTAKCFEELLKQCWDKDPEKRPSCLEIYEKVLKWKNTTEHVDEFLKSDNEIMIKINESNNMEDSTIHSSKFNKFISYNNQQPFGYLAANKINSNYIINFEDY</sequence>
<dbReference type="InterPro" id="IPR050167">
    <property type="entry name" value="Ser_Thr_protein_kinase"/>
</dbReference>
<dbReference type="Pfam" id="PF07714">
    <property type="entry name" value="PK_Tyr_Ser-Thr"/>
    <property type="match status" value="1"/>
</dbReference>
<dbReference type="Proteomes" id="UP000266673">
    <property type="component" value="Unassembled WGS sequence"/>
</dbReference>
<dbReference type="PROSITE" id="PS50011">
    <property type="entry name" value="PROTEIN_KINASE_DOM"/>
    <property type="match status" value="1"/>
</dbReference>
<organism evidence="2 3">
    <name type="scientific">Gigaspora rosea</name>
    <dbReference type="NCBI Taxonomy" id="44941"/>
    <lineage>
        <taxon>Eukaryota</taxon>
        <taxon>Fungi</taxon>
        <taxon>Fungi incertae sedis</taxon>
        <taxon>Mucoromycota</taxon>
        <taxon>Glomeromycotina</taxon>
        <taxon>Glomeromycetes</taxon>
        <taxon>Diversisporales</taxon>
        <taxon>Gigasporaceae</taxon>
        <taxon>Gigaspora</taxon>
    </lineage>
</organism>
<gene>
    <name evidence="2" type="ORF">C2G38_2021679</name>
</gene>
<dbReference type="InterPro" id="IPR011009">
    <property type="entry name" value="Kinase-like_dom_sf"/>
</dbReference>
<dbReference type="GO" id="GO:0005737">
    <property type="term" value="C:cytoplasm"/>
    <property type="evidence" value="ECO:0007669"/>
    <property type="project" value="TreeGrafter"/>
</dbReference>
<comment type="caution">
    <text evidence="2">The sequence shown here is derived from an EMBL/GenBank/DDBJ whole genome shotgun (WGS) entry which is preliminary data.</text>
</comment>
<dbReference type="GO" id="GO:0005524">
    <property type="term" value="F:ATP binding"/>
    <property type="evidence" value="ECO:0007669"/>
    <property type="project" value="InterPro"/>
</dbReference>
<proteinExistence type="predicted"/>
<dbReference type="OrthoDB" id="10252171at2759"/>
<dbReference type="AlphaFoldDB" id="A0A397UNX4"/>
<accession>A0A397UNX4</accession>
<reference evidence="2 3" key="1">
    <citation type="submission" date="2018-06" db="EMBL/GenBank/DDBJ databases">
        <title>Comparative genomics reveals the genomic features of Rhizophagus irregularis, R. cerebriforme, R. diaphanum and Gigaspora rosea, and their symbiotic lifestyle signature.</title>
        <authorList>
            <person name="Morin E."/>
            <person name="San Clemente H."/>
            <person name="Chen E.C.H."/>
            <person name="De La Providencia I."/>
            <person name="Hainaut M."/>
            <person name="Kuo A."/>
            <person name="Kohler A."/>
            <person name="Murat C."/>
            <person name="Tang N."/>
            <person name="Roy S."/>
            <person name="Loubradou J."/>
            <person name="Henrissat B."/>
            <person name="Grigoriev I.V."/>
            <person name="Corradi N."/>
            <person name="Roux C."/>
            <person name="Martin F.M."/>
        </authorList>
    </citation>
    <scope>NUCLEOTIDE SEQUENCE [LARGE SCALE GENOMIC DNA]</scope>
    <source>
        <strain evidence="2 3">DAOM 194757</strain>
    </source>
</reference>
<dbReference type="PANTHER" id="PTHR23257">
    <property type="entry name" value="SERINE-THREONINE PROTEIN KINASE"/>
    <property type="match status" value="1"/>
</dbReference>
<keyword evidence="2" id="KW-0418">Kinase</keyword>
<dbReference type="GO" id="GO:0007165">
    <property type="term" value="P:signal transduction"/>
    <property type="evidence" value="ECO:0007669"/>
    <property type="project" value="TreeGrafter"/>
</dbReference>
<dbReference type="GO" id="GO:0004672">
    <property type="term" value="F:protein kinase activity"/>
    <property type="evidence" value="ECO:0007669"/>
    <property type="project" value="InterPro"/>
</dbReference>
<feature type="domain" description="Protein kinase" evidence="1">
    <location>
        <begin position="1"/>
        <end position="193"/>
    </location>
</feature>
<keyword evidence="2" id="KW-0808">Transferase</keyword>
<dbReference type="STRING" id="44941.A0A397UNX4"/>
<protein>
    <submittedName>
        <fullName evidence="2">Kinase-like domain-containing protein</fullName>
    </submittedName>
</protein>
<dbReference type="SUPFAM" id="SSF56112">
    <property type="entry name" value="Protein kinase-like (PK-like)"/>
    <property type="match status" value="1"/>
</dbReference>
<dbReference type="InterPro" id="IPR001245">
    <property type="entry name" value="Ser-Thr/Tyr_kinase_cat_dom"/>
</dbReference>
<dbReference type="EMBL" id="QKWP01001418">
    <property type="protein sequence ID" value="RIB09083.1"/>
    <property type="molecule type" value="Genomic_DNA"/>
</dbReference>
<dbReference type="InterPro" id="IPR000719">
    <property type="entry name" value="Prot_kinase_dom"/>
</dbReference>
<evidence type="ECO:0000259" key="1">
    <source>
        <dbReference type="PROSITE" id="PS50011"/>
    </source>
</evidence>
<evidence type="ECO:0000313" key="2">
    <source>
        <dbReference type="EMBL" id="RIB09083.1"/>
    </source>
</evidence>
<evidence type="ECO:0000313" key="3">
    <source>
        <dbReference type="Proteomes" id="UP000266673"/>
    </source>
</evidence>
<name>A0A397UNX4_9GLOM</name>
<keyword evidence="3" id="KW-1185">Reference proteome</keyword>
<dbReference type="Gene3D" id="1.10.510.10">
    <property type="entry name" value="Transferase(Phosphotransferase) domain 1"/>
    <property type="match status" value="1"/>
</dbReference>